<proteinExistence type="predicted"/>
<feature type="region of interest" description="Disordered" evidence="1">
    <location>
        <begin position="1"/>
        <end position="71"/>
    </location>
</feature>
<dbReference type="EMBL" id="JAMKFB020000020">
    <property type="protein sequence ID" value="KAL0163567.1"/>
    <property type="molecule type" value="Genomic_DNA"/>
</dbReference>
<protein>
    <submittedName>
        <fullName evidence="2">Uncharacterized protein</fullName>
    </submittedName>
</protein>
<feature type="compositionally biased region" description="Polar residues" evidence="1">
    <location>
        <begin position="1"/>
        <end position="15"/>
    </location>
</feature>
<evidence type="ECO:0000256" key="1">
    <source>
        <dbReference type="SAM" id="MobiDB-lite"/>
    </source>
</evidence>
<gene>
    <name evidence="2" type="ORF">M9458_039320</name>
</gene>
<reference evidence="2 3" key="1">
    <citation type="submission" date="2024-05" db="EMBL/GenBank/DDBJ databases">
        <title>Genome sequencing and assembly of Indian major carp, Cirrhinus mrigala (Hamilton, 1822).</title>
        <authorList>
            <person name="Mohindra V."/>
            <person name="Chowdhury L.M."/>
            <person name="Lal K."/>
            <person name="Jena J.K."/>
        </authorList>
    </citation>
    <scope>NUCLEOTIDE SEQUENCE [LARGE SCALE GENOMIC DNA]</scope>
    <source>
        <strain evidence="2">CM1030</strain>
        <tissue evidence="2">Blood</tissue>
    </source>
</reference>
<evidence type="ECO:0000313" key="3">
    <source>
        <dbReference type="Proteomes" id="UP001529510"/>
    </source>
</evidence>
<organism evidence="2 3">
    <name type="scientific">Cirrhinus mrigala</name>
    <name type="common">Mrigala</name>
    <dbReference type="NCBI Taxonomy" id="683832"/>
    <lineage>
        <taxon>Eukaryota</taxon>
        <taxon>Metazoa</taxon>
        <taxon>Chordata</taxon>
        <taxon>Craniata</taxon>
        <taxon>Vertebrata</taxon>
        <taxon>Euteleostomi</taxon>
        <taxon>Actinopterygii</taxon>
        <taxon>Neopterygii</taxon>
        <taxon>Teleostei</taxon>
        <taxon>Ostariophysi</taxon>
        <taxon>Cypriniformes</taxon>
        <taxon>Cyprinidae</taxon>
        <taxon>Labeoninae</taxon>
        <taxon>Labeonini</taxon>
        <taxon>Cirrhinus</taxon>
    </lineage>
</organism>
<feature type="non-terminal residue" evidence="2">
    <location>
        <position position="1"/>
    </location>
</feature>
<sequence length="71" mass="7720">KNTLGEEPQGSTETQASDKRQRRGITLMSDTRWGSKGKTAGAFLDPFNAARSEITERESGTSSDSNEDGNR</sequence>
<evidence type="ECO:0000313" key="2">
    <source>
        <dbReference type="EMBL" id="KAL0163567.1"/>
    </source>
</evidence>
<dbReference type="AlphaFoldDB" id="A0ABD0NPD7"/>
<keyword evidence="3" id="KW-1185">Reference proteome</keyword>
<comment type="caution">
    <text evidence="2">The sequence shown here is derived from an EMBL/GenBank/DDBJ whole genome shotgun (WGS) entry which is preliminary data.</text>
</comment>
<name>A0ABD0NPD7_CIRMR</name>
<accession>A0ABD0NPD7</accession>
<dbReference type="Proteomes" id="UP001529510">
    <property type="component" value="Unassembled WGS sequence"/>
</dbReference>